<protein>
    <submittedName>
        <fullName evidence="1">Uncharacterized protein</fullName>
    </submittedName>
</protein>
<reference evidence="1" key="1">
    <citation type="submission" date="2020-10" db="EMBL/GenBank/DDBJ databases">
        <authorList>
            <person name="Kikuchi T."/>
        </authorList>
    </citation>
    <scope>NUCLEOTIDE SEQUENCE</scope>
    <source>
        <strain evidence="1">NKZ352</strain>
    </source>
</reference>
<dbReference type="EMBL" id="CAJGYM010000009">
    <property type="protein sequence ID" value="CAD6188916.1"/>
    <property type="molecule type" value="Genomic_DNA"/>
</dbReference>
<sequence length="230" mass="26691">MEDQDIAQGAQNEDSQIPHFETLADGMAPWETGSYYSFRGIQDDLFQMPLSETSADEQDLSTPKKYYLERILLKYPPMKWHHGYKDYLDNYQPRKGNKLKRKIFIKMVQGLSRAPSAQEGQQIEMAALDHNGLEMQVQEFSRASPAQEREQIEMTAFCQNGVETQFRPIADIRWNIRRLEEELGNFDLRTGKPMAPPPPKDFRPTAIPGYRLTVAEREQLREYQAFIGQV</sequence>
<organism evidence="1 2">
    <name type="scientific">Caenorhabditis auriculariae</name>
    <dbReference type="NCBI Taxonomy" id="2777116"/>
    <lineage>
        <taxon>Eukaryota</taxon>
        <taxon>Metazoa</taxon>
        <taxon>Ecdysozoa</taxon>
        <taxon>Nematoda</taxon>
        <taxon>Chromadorea</taxon>
        <taxon>Rhabditida</taxon>
        <taxon>Rhabditina</taxon>
        <taxon>Rhabditomorpha</taxon>
        <taxon>Rhabditoidea</taxon>
        <taxon>Rhabditidae</taxon>
        <taxon>Peloderinae</taxon>
        <taxon>Caenorhabditis</taxon>
    </lineage>
</organism>
<comment type="caution">
    <text evidence="1">The sequence shown here is derived from an EMBL/GenBank/DDBJ whole genome shotgun (WGS) entry which is preliminary data.</text>
</comment>
<accession>A0A8S1GY84</accession>
<dbReference type="AlphaFoldDB" id="A0A8S1GY84"/>
<proteinExistence type="predicted"/>
<name>A0A8S1GY84_9PELO</name>
<dbReference type="Proteomes" id="UP000835052">
    <property type="component" value="Unassembled WGS sequence"/>
</dbReference>
<gene>
    <name evidence="1" type="ORF">CAUJ_LOCUS4835</name>
</gene>
<keyword evidence="2" id="KW-1185">Reference proteome</keyword>
<evidence type="ECO:0000313" key="1">
    <source>
        <dbReference type="EMBL" id="CAD6188916.1"/>
    </source>
</evidence>
<evidence type="ECO:0000313" key="2">
    <source>
        <dbReference type="Proteomes" id="UP000835052"/>
    </source>
</evidence>